<evidence type="ECO:0000256" key="1">
    <source>
        <dbReference type="SAM" id="SignalP"/>
    </source>
</evidence>
<dbReference type="SUPFAM" id="SSF101898">
    <property type="entry name" value="NHL repeat"/>
    <property type="match status" value="1"/>
</dbReference>
<name>A0A1I3N7Q7_9FLAO</name>
<dbReference type="InterPro" id="IPR026341">
    <property type="entry name" value="T9SS_type_B"/>
</dbReference>
<organism evidence="2 3">
    <name type="scientific">Olleya namhaensis</name>
    <dbReference type="NCBI Taxonomy" id="1144750"/>
    <lineage>
        <taxon>Bacteria</taxon>
        <taxon>Pseudomonadati</taxon>
        <taxon>Bacteroidota</taxon>
        <taxon>Flavobacteriia</taxon>
        <taxon>Flavobacteriales</taxon>
        <taxon>Flavobacteriaceae</taxon>
    </lineage>
</organism>
<dbReference type="Proteomes" id="UP000199559">
    <property type="component" value="Unassembled WGS sequence"/>
</dbReference>
<dbReference type="Pfam" id="PF13585">
    <property type="entry name" value="CHU_C"/>
    <property type="match status" value="1"/>
</dbReference>
<dbReference type="RefSeq" id="WP_090839048.1">
    <property type="nucleotide sequence ID" value="NZ_FORM01000004.1"/>
</dbReference>
<dbReference type="EMBL" id="FORM01000004">
    <property type="protein sequence ID" value="SFJ05080.1"/>
    <property type="molecule type" value="Genomic_DNA"/>
</dbReference>
<feature type="signal peptide" evidence="1">
    <location>
        <begin position="1"/>
        <end position="18"/>
    </location>
</feature>
<keyword evidence="1" id="KW-0732">Signal</keyword>
<dbReference type="AlphaFoldDB" id="A0A1I3N7Q7"/>
<accession>A0A1I3N7Q7</accession>
<evidence type="ECO:0000313" key="2">
    <source>
        <dbReference type="EMBL" id="SFJ05080.1"/>
    </source>
</evidence>
<reference evidence="3" key="1">
    <citation type="submission" date="2016-10" db="EMBL/GenBank/DDBJ databases">
        <authorList>
            <person name="Varghese N."/>
            <person name="Submissions S."/>
        </authorList>
    </citation>
    <scope>NUCLEOTIDE SEQUENCE [LARGE SCALE GENOMIC DNA]</scope>
    <source>
        <strain evidence="3">DSM 28881</strain>
    </source>
</reference>
<gene>
    <name evidence="2" type="ORF">SAMN05443431_10441</name>
</gene>
<feature type="chain" id="PRO_5011612641" evidence="1">
    <location>
        <begin position="19"/>
        <end position="1113"/>
    </location>
</feature>
<protein>
    <submittedName>
        <fullName evidence="2">Gliding motility-associated C-terminal domain-containing protein</fullName>
    </submittedName>
</protein>
<evidence type="ECO:0000313" key="3">
    <source>
        <dbReference type="Proteomes" id="UP000199559"/>
    </source>
</evidence>
<dbReference type="STRING" id="1144750.SAMN05443431_10441"/>
<keyword evidence="3" id="KW-1185">Reference proteome</keyword>
<dbReference type="NCBIfam" id="TIGR04131">
    <property type="entry name" value="Bac_Flav_CTERM"/>
    <property type="match status" value="1"/>
</dbReference>
<dbReference type="SUPFAM" id="SSF82171">
    <property type="entry name" value="DPP6 N-terminal domain-like"/>
    <property type="match status" value="1"/>
</dbReference>
<sequence length="1113" mass="122739">MKQLLLILSLFFCYTIVAQNEASNWYFGNNAGINFNTNTNAVSALTDGLLVTEEGCTSISDSDGNLLFYTNGENVYTSQHTIMPNGTGLFGNQSSTQSAIIVPKPESTTIFYIFTQDTNFQSNPDNGFNYSVVDMSLNGGLGAVTLKNQFLLNKASEKLSAIVKDCQSQNIWVVTYADDDARTNANAVDNNNNTFYAFEVSAASGVNLTPVVSTLPFTISERRGYLKFSPDGTKLACANVADGLYLFDFDKATGIVSNPQQINTQFSPTNKPQSPYGIEFSPNNQILYVSTYFETLSEDFTNPSAQYGALLQYNLTAPNISLTEQVLDQRVMYRSALQLGPDLKIYRSLSATYDQGTPYLSVINNPNSVIAPNYQHQAIDLNGRSSRQGLPPFIASFFSEKIDIIPTDASNSIDLPLCIGDYYTLIAEDIPGAVYTWTVDGIEIPTPTIVNELLISENGNYEVLIEINNIDCDKKEGQAVVTYFEIPIATQPDDMIICDDTNALVFPFSLFDQDATILGDQPSDTYTVNYFSSQIDADLNQNPLSSIYTNTAPEETIFARVFNNGNPNCYDTTSFIIKVSDKPEIDSLAPFIICDDMTDGDDSNGQTTLNLADFNDQVYNDQSVLTYAISYHISQADADINNNPLPNNYYNTTPVNQTLFVRLENIDNPTCFNTGSFEITINPVPIALDVILFQCDQDGIADGLTTFNLNESIPEITNNTSNTSTAFYNNMSDAVAETNAIDGSAYNNNSSPQTLYTVVTDNTTNCKSIATLTLDVSVTQTNNFIAPPVCDELESEDGINTFNLDVFSTEILNGLPNDLTINYYETYNDALIEINSLPITYTNTTPYSQVIYARAENNNACYGINEVLLTINPLPELSEDETVFYCLNEFPETIELTASNPTNNSYSYNWSTNETTATIEINAAGTYTVTASTAEGCEKTKTIIVEASNIATIENIEVIDGNITNNVVTIIASGEGDYTFELIDAENLSSGFQSSNIFSNVKPGIYSVNVKDIKNNCGTIDQLFSVVGFPLFFTPNNDGQNDYWQVYGVSSQFQPNSVIQIFDRYGKLLKQFTPSSKGWDGTFNGLPLPTNDYWFTVKLQDGRLYKNHFTLKR</sequence>
<proteinExistence type="predicted"/>